<reference evidence="2" key="1">
    <citation type="submission" date="2020-07" db="EMBL/GenBank/DDBJ databases">
        <title>Highly diverse flavobacterial phages as mortality factor during North Sea spring blooms.</title>
        <authorList>
            <person name="Bartlau N."/>
            <person name="Wichels A."/>
            <person name="Krohne G."/>
            <person name="Adriaenssens E.M."/>
            <person name="Heins A."/>
            <person name="Fuchs B.M."/>
            <person name="Amann R."/>
            <person name="Moraru C."/>
        </authorList>
    </citation>
    <scope>NUCLEOTIDE SEQUENCE</scope>
</reference>
<evidence type="ECO:0000259" key="1">
    <source>
        <dbReference type="Pfam" id="PF07659"/>
    </source>
</evidence>
<dbReference type="Proteomes" id="UP000693899">
    <property type="component" value="Segment"/>
</dbReference>
<evidence type="ECO:0000313" key="2">
    <source>
        <dbReference type="EMBL" id="QQO97205.1"/>
    </source>
</evidence>
<dbReference type="EMBL" id="MT732450">
    <property type="protein sequence ID" value="QQO97205.1"/>
    <property type="molecule type" value="Genomic_DNA"/>
</dbReference>
<sequence length="128" mass="14508">MQKKISFPVEMLSKPEGYTTEKVAEFMTTVAPKMIKLFVEKDTDYNGSFANRGMISATLNLERKMDRVNSLFYSGRIADDSPSENIVDTYIDLANYALMNLWALGELSPAVKSQIEEFINHDELKGIE</sequence>
<gene>
    <name evidence="2" type="ORF">Colly1_108</name>
</gene>
<evidence type="ECO:0000313" key="3">
    <source>
        <dbReference type="Proteomes" id="UP000693899"/>
    </source>
</evidence>
<dbReference type="InterPro" id="IPR011630">
    <property type="entry name" value="DUF1599"/>
</dbReference>
<organism evidence="2 3">
    <name type="scientific">Maribacter phage Colly_1</name>
    <dbReference type="NCBI Taxonomy" id="2745691"/>
    <lineage>
        <taxon>Viruses</taxon>
        <taxon>Duplodnaviria</taxon>
        <taxon>Heunggongvirae</taxon>
        <taxon>Uroviricota</taxon>
        <taxon>Caudoviricetes</taxon>
        <taxon>Molycolviridae</taxon>
        <taxon>Mollyvirus</taxon>
        <taxon>Mollyvirus colly</taxon>
    </lineage>
</organism>
<feature type="domain" description="Nucleotide modification associated" evidence="1">
    <location>
        <begin position="41"/>
        <end position="102"/>
    </location>
</feature>
<dbReference type="Pfam" id="PF07659">
    <property type="entry name" value="DUF1599"/>
    <property type="match status" value="1"/>
</dbReference>
<name>A0A8E4UXT0_9CAUD</name>
<protein>
    <submittedName>
        <fullName evidence="2">Nucleotide modification associated domain 1 protein</fullName>
    </submittedName>
</protein>
<proteinExistence type="predicted"/>
<keyword evidence="3" id="KW-1185">Reference proteome</keyword>
<accession>A0A8E4UXT0</accession>